<evidence type="ECO:0000313" key="1">
    <source>
        <dbReference type="EMBL" id="HDX29910.1"/>
    </source>
</evidence>
<protein>
    <recommendedName>
        <fullName evidence="2">Inhibitor I9 domain-containing protein</fullName>
    </recommendedName>
</protein>
<reference evidence="1" key="1">
    <citation type="journal article" date="2020" name="mSystems">
        <title>Genome- and Community-Level Interaction Insights into Carbon Utilization and Element Cycling Functions of Hydrothermarchaeota in Hydrothermal Sediment.</title>
        <authorList>
            <person name="Zhou Z."/>
            <person name="Liu Y."/>
            <person name="Xu W."/>
            <person name="Pan J."/>
            <person name="Luo Z.H."/>
            <person name="Li M."/>
        </authorList>
    </citation>
    <scope>NUCLEOTIDE SEQUENCE [LARGE SCALE GENOMIC DNA]</scope>
    <source>
        <strain evidence="1">SpSt-289</strain>
    </source>
</reference>
<accession>A0A7C1JW90</accession>
<organism evidence="1">
    <name type="scientific">Caldilinea aerophila</name>
    <dbReference type="NCBI Taxonomy" id="133453"/>
    <lineage>
        <taxon>Bacteria</taxon>
        <taxon>Bacillati</taxon>
        <taxon>Chloroflexota</taxon>
        <taxon>Caldilineae</taxon>
        <taxon>Caldilineales</taxon>
        <taxon>Caldilineaceae</taxon>
        <taxon>Caldilinea</taxon>
    </lineage>
</organism>
<sequence length="110" mass="12210">MNRKVAQDSAAANGVKPAFVNVLLKVKRPAPEELTHHSRKERYQLLRANAEAQREQLQQWIATHNLSDEVRSVSPATGFNMLFVECTPHAAQALLQAPGVIDVMPVDQVD</sequence>
<proteinExistence type="predicted"/>
<name>A0A7C1JW90_9CHLR</name>
<dbReference type="AlphaFoldDB" id="A0A7C1JW90"/>
<comment type="caution">
    <text evidence="1">The sequence shown here is derived from an EMBL/GenBank/DDBJ whole genome shotgun (WGS) entry which is preliminary data.</text>
</comment>
<gene>
    <name evidence="1" type="ORF">ENQ20_00270</name>
</gene>
<evidence type="ECO:0008006" key="2">
    <source>
        <dbReference type="Google" id="ProtNLM"/>
    </source>
</evidence>
<dbReference type="EMBL" id="DSMG01000003">
    <property type="protein sequence ID" value="HDX29910.1"/>
    <property type="molecule type" value="Genomic_DNA"/>
</dbReference>